<sequence length="273" mass="31154">MKALIWVNTYHATKPQPLRNVPIYTPSIIAVQSGRKVLKWHDDALTFNKTNWLVIPASQQLTFINEPHQAHFNSTQISFLSPPSETIMSALDNHNDKKIHSPPHIGKPLIATDAALDFVFSQLVAIVKQKLSIEVQRHYLNAFYQQLLEIGVLHLLFPASTLSMREKVSRYLSANPADHHSIEATCRHFSTSKATLTRHLAKEDTLFRDVLAEVRMLHGLSLMQQFSYTQLELALRCGYQSEARFSQRFQQQFGITPKQYMKTVMKTATKNTA</sequence>
<organism evidence="5 6">
    <name type="scientific">Photobacterium indicum</name>
    <dbReference type="NCBI Taxonomy" id="81447"/>
    <lineage>
        <taxon>Bacteria</taxon>
        <taxon>Pseudomonadati</taxon>
        <taxon>Pseudomonadota</taxon>
        <taxon>Gammaproteobacteria</taxon>
        <taxon>Vibrionales</taxon>
        <taxon>Vibrionaceae</taxon>
        <taxon>Photobacterium</taxon>
    </lineage>
</organism>
<evidence type="ECO:0000256" key="1">
    <source>
        <dbReference type="ARBA" id="ARBA00023015"/>
    </source>
</evidence>
<dbReference type="AlphaFoldDB" id="A0A2T3LCL4"/>
<dbReference type="PRINTS" id="PR00032">
    <property type="entry name" value="HTHARAC"/>
</dbReference>
<dbReference type="InterPro" id="IPR020449">
    <property type="entry name" value="Tscrpt_reg_AraC-type_HTH"/>
</dbReference>
<comment type="caution">
    <text evidence="5">The sequence shown here is derived from an EMBL/GenBank/DDBJ whole genome shotgun (WGS) entry which is preliminary data.</text>
</comment>
<evidence type="ECO:0000313" key="5">
    <source>
        <dbReference type="EMBL" id="PSV49098.1"/>
    </source>
</evidence>
<proteinExistence type="predicted"/>
<dbReference type="InterPro" id="IPR018060">
    <property type="entry name" value="HTH_AraC"/>
</dbReference>
<gene>
    <name evidence="5" type="ORF">C9J47_00545</name>
</gene>
<evidence type="ECO:0000313" key="6">
    <source>
        <dbReference type="Proteomes" id="UP000241803"/>
    </source>
</evidence>
<name>A0A2T3LCL4_9GAMM</name>
<dbReference type="SUPFAM" id="SSF46689">
    <property type="entry name" value="Homeodomain-like"/>
    <property type="match status" value="1"/>
</dbReference>
<dbReference type="GO" id="GO:0000976">
    <property type="term" value="F:transcription cis-regulatory region binding"/>
    <property type="evidence" value="ECO:0007669"/>
    <property type="project" value="TreeGrafter"/>
</dbReference>
<dbReference type="RefSeq" id="WP_107251764.1">
    <property type="nucleotide sequence ID" value="NZ_PYOC01000001.1"/>
</dbReference>
<evidence type="ECO:0000256" key="2">
    <source>
        <dbReference type="ARBA" id="ARBA00023125"/>
    </source>
</evidence>
<evidence type="ECO:0000259" key="4">
    <source>
        <dbReference type="PROSITE" id="PS01124"/>
    </source>
</evidence>
<dbReference type="SMART" id="SM00342">
    <property type="entry name" value="HTH_ARAC"/>
    <property type="match status" value="1"/>
</dbReference>
<keyword evidence="1" id="KW-0805">Transcription regulation</keyword>
<dbReference type="PANTHER" id="PTHR47894">
    <property type="entry name" value="HTH-TYPE TRANSCRIPTIONAL REGULATOR GADX"/>
    <property type="match status" value="1"/>
</dbReference>
<dbReference type="GO" id="GO:0003700">
    <property type="term" value="F:DNA-binding transcription factor activity"/>
    <property type="evidence" value="ECO:0007669"/>
    <property type="project" value="InterPro"/>
</dbReference>
<accession>A0A2T3LCL4</accession>
<keyword evidence="2" id="KW-0238">DNA-binding</keyword>
<feature type="domain" description="HTH araC/xylS-type" evidence="4">
    <location>
        <begin position="166"/>
        <end position="263"/>
    </location>
</feature>
<dbReference type="Proteomes" id="UP000241803">
    <property type="component" value="Unassembled WGS sequence"/>
</dbReference>
<dbReference type="GO" id="GO:0005829">
    <property type="term" value="C:cytosol"/>
    <property type="evidence" value="ECO:0007669"/>
    <property type="project" value="TreeGrafter"/>
</dbReference>
<dbReference type="InterPro" id="IPR009057">
    <property type="entry name" value="Homeodomain-like_sf"/>
</dbReference>
<protein>
    <submittedName>
        <fullName evidence="5">AraC family transcriptional regulator</fullName>
    </submittedName>
</protein>
<dbReference type="Pfam" id="PF12833">
    <property type="entry name" value="HTH_18"/>
    <property type="match status" value="1"/>
</dbReference>
<dbReference type="PANTHER" id="PTHR47894:SF4">
    <property type="entry name" value="HTH-TYPE TRANSCRIPTIONAL REGULATOR GADX"/>
    <property type="match status" value="1"/>
</dbReference>
<evidence type="ECO:0000256" key="3">
    <source>
        <dbReference type="ARBA" id="ARBA00023163"/>
    </source>
</evidence>
<dbReference type="EMBL" id="PYOC01000001">
    <property type="protein sequence ID" value="PSV49098.1"/>
    <property type="molecule type" value="Genomic_DNA"/>
</dbReference>
<dbReference type="PROSITE" id="PS01124">
    <property type="entry name" value="HTH_ARAC_FAMILY_2"/>
    <property type="match status" value="1"/>
</dbReference>
<keyword evidence="3" id="KW-0804">Transcription</keyword>
<reference evidence="5 6" key="1">
    <citation type="submission" date="2018-03" db="EMBL/GenBank/DDBJ databases">
        <title>Whole genome sequencing of Histamine producing bacteria.</title>
        <authorList>
            <person name="Butler K."/>
        </authorList>
    </citation>
    <scope>NUCLEOTIDE SEQUENCE [LARGE SCALE GENOMIC DNA]</scope>
    <source>
        <strain evidence="5 6">ATCC 19614</strain>
    </source>
</reference>
<dbReference type="Gene3D" id="1.10.10.60">
    <property type="entry name" value="Homeodomain-like"/>
    <property type="match status" value="1"/>
</dbReference>
<keyword evidence="6" id="KW-1185">Reference proteome</keyword>